<organism evidence="4 5">
    <name type="scientific">Yinghuangia aomiensis</name>
    <dbReference type="NCBI Taxonomy" id="676205"/>
    <lineage>
        <taxon>Bacteria</taxon>
        <taxon>Bacillati</taxon>
        <taxon>Actinomycetota</taxon>
        <taxon>Actinomycetes</taxon>
        <taxon>Kitasatosporales</taxon>
        <taxon>Streptomycetaceae</taxon>
        <taxon>Yinghuangia</taxon>
    </lineage>
</organism>
<keyword evidence="3" id="KW-1133">Transmembrane helix</keyword>
<gene>
    <name evidence="4" type="ORF">GCM10023205_75710</name>
</gene>
<dbReference type="RefSeq" id="WP_345680391.1">
    <property type="nucleotide sequence ID" value="NZ_BAABHS010000046.1"/>
</dbReference>
<keyword evidence="3" id="KW-0472">Membrane</keyword>
<dbReference type="InterPro" id="IPR005754">
    <property type="entry name" value="Sortase"/>
</dbReference>
<evidence type="ECO:0000256" key="2">
    <source>
        <dbReference type="SAM" id="MobiDB-lite"/>
    </source>
</evidence>
<proteinExistence type="predicted"/>
<dbReference type="Gene3D" id="2.40.260.10">
    <property type="entry name" value="Sortase"/>
    <property type="match status" value="1"/>
</dbReference>
<evidence type="ECO:0000313" key="5">
    <source>
        <dbReference type="Proteomes" id="UP001500466"/>
    </source>
</evidence>
<dbReference type="SUPFAM" id="SSF63817">
    <property type="entry name" value="Sortase"/>
    <property type="match status" value="1"/>
</dbReference>
<dbReference type="InterPro" id="IPR023365">
    <property type="entry name" value="Sortase_dom-sf"/>
</dbReference>
<dbReference type="NCBIfam" id="TIGR01076">
    <property type="entry name" value="sortase_fam"/>
    <property type="match status" value="1"/>
</dbReference>
<protein>
    <submittedName>
        <fullName evidence="4">Sortase</fullName>
    </submittedName>
</protein>
<feature type="transmembrane region" description="Helical" evidence="3">
    <location>
        <begin position="36"/>
        <end position="61"/>
    </location>
</feature>
<name>A0ABP9I926_9ACTN</name>
<keyword evidence="3" id="KW-0812">Transmembrane</keyword>
<feature type="transmembrane region" description="Helical" evidence="3">
    <location>
        <begin position="277"/>
        <end position="295"/>
    </location>
</feature>
<evidence type="ECO:0000256" key="1">
    <source>
        <dbReference type="ARBA" id="ARBA00022801"/>
    </source>
</evidence>
<dbReference type="InterPro" id="IPR042003">
    <property type="entry name" value="Sortase_E"/>
</dbReference>
<evidence type="ECO:0000256" key="3">
    <source>
        <dbReference type="SAM" id="Phobius"/>
    </source>
</evidence>
<dbReference type="Proteomes" id="UP001500466">
    <property type="component" value="Unassembled WGS sequence"/>
</dbReference>
<comment type="caution">
    <text evidence="4">The sequence shown here is derived from an EMBL/GenBank/DDBJ whole genome shotgun (WGS) entry which is preliminary data.</text>
</comment>
<dbReference type="Pfam" id="PF04203">
    <property type="entry name" value="Sortase"/>
    <property type="match status" value="1"/>
</dbReference>
<keyword evidence="5" id="KW-1185">Reference proteome</keyword>
<evidence type="ECO:0000313" key="4">
    <source>
        <dbReference type="EMBL" id="GAA4992165.1"/>
    </source>
</evidence>
<reference evidence="5" key="1">
    <citation type="journal article" date="2019" name="Int. J. Syst. Evol. Microbiol.">
        <title>The Global Catalogue of Microorganisms (GCM) 10K type strain sequencing project: providing services to taxonomists for standard genome sequencing and annotation.</title>
        <authorList>
            <consortium name="The Broad Institute Genomics Platform"/>
            <consortium name="The Broad Institute Genome Sequencing Center for Infectious Disease"/>
            <person name="Wu L."/>
            <person name="Ma J."/>
        </authorList>
    </citation>
    <scope>NUCLEOTIDE SEQUENCE [LARGE SCALE GENOMIC DNA]</scope>
    <source>
        <strain evidence="5">JCM 17986</strain>
    </source>
</reference>
<feature type="region of interest" description="Disordered" evidence="2">
    <location>
        <begin position="1"/>
        <end position="30"/>
    </location>
</feature>
<keyword evidence="1" id="KW-0378">Hydrolase</keyword>
<sequence>MTTVDPRPASLRPPLDKEPPGSADRPAGPGRPSWDAFTIAGVAFGLVVVLVGGFVGYLATVSDLQQARAQRVLYREISETLHDDTGPLGGNIKEGTPVALLEIPDIDVRQVVVEGTTAAQLRDGPGHLRNTALPGQYGNSVLMGKAWTYGGPFGRLDRLKRGQSIRVTTQQGEFTYVVRDHKNVGNGHDDVIAPGGAHQLTLVTADSRLRPGGRTVVVADLQGAFQLAESGRTTKVRADERGTGGEAGAGMALFLWAQALLVVVAATTWALRRYDRRVTLLLGAPVILAVVWALYDTAARMLPATL</sequence>
<accession>A0ABP9I926</accession>
<dbReference type="EMBL" id="BAABHS010000046">
    <property type="protein sequence ID" value="GAA4992165.1"/>
    <property type="molecule type" value="Genomic_DNA"/>
</dbReference>
<dbReference type="CDD" id="cd05830">
    <property type="entry name" value="Sortase_E"/>
    <property type="match status" value="1"/>
</dbReference>